<organism evidence="1 2">
    <name type="scientific">Aspergillus tanneri</name>
    <dbReference type="NCBI Taxonomy" id="1220188"/>
    <lineage>
        <taxon>Eukaryota</taxon>
        <taxon>Fungi</taxon>
        <taxon>Dikarya</taxon>
        <taxon>Ascomycota</taxon>
        <taxon>Pezizomycotina</taxon>
        <taxon>Eurotiomycetes</taxon>
        <taxon>Eurotiomycetidae</taxon>
        <taxon>Eurotiales</taxon>
        <taxon>Aspergillaceae</taxon>
        <taxon>Aspergillus</taxon>
        <taxon>Aspergillus subgen. Circumdati</taxon>
    </lineage>
</organism>
<dbReference type="EMBL" id="QUQM01000008">
    <property type="protein sequence ID" value="KAA8641718.1"/>
    <property type="molecule type" value="Genomic_DNA"/>
</dbReference>
<evidence type="ECO:0000313" key="2">
    <source>
        <dbReference type="Proteomes" id="UP000324241"/>
    </source>
</evidence>
<name>A0A5M9M4M5_9EURO</name>
<dbReference type="Proteomes" id="UP000324241">
    <property type="component" value="Unassembled WGS sequence"/>
</dbReference>
<gene>
    <name evidence="1" type="ORF">ATNIH1004_010657</name>
</gene>
<proteinExistence type="predicted"/>
<accession>A0A5M9M4M5</accession>
<comment type="caution">
    <text evidence="1">The sequence shown here is derived from an EMBL/GenBank/DDBJ whole genome shotgun (WGS) entry which is preliminary data.</text>
</comment>
<evidence type="ECO:0000313" key="1">
    <source>
        <dbReference type="EMBL" id="KAA8641718.1"/>
    </source>
</evidence>
<dbReference type="VEuPathDB" id="FungiDB:EYZ11_007139"/>
<dbReference type="AlphaFoldDB" id="A0A5M9M4M5"/>
<reference evidence="1 2" key="1">
    <citation type="submission" date="2019-08" db="EMBL/GenBank/DDBJ databases">
        <title>The genome sequence of a newly discovered highly antifungal drug resistant Aspergillus species, Aspergillus tanneri NIH 1004.</title>
        <authorList>
            <person name="Mounaud S."/>
            <person name="Singh I."/>
            <person name="Joardar V."/>
            <person name="Pakala S."/>
            <person name="Pakala S."/>
            <person name="Venepally P."/>
            <person name="Chung J.K."/>
            <person name="Losada L."/>
            <person name="Nierman W.C."/>
        </authorList>
    </citation>
    <scope>NUCLEOTIDE SEQUENCE [LARGE SCALE GENOMIC DNA]</scope>
    <source>
        <strain evidence="1 2">NIH1004</strain>
    </source>
</reference>
<protein>
    <submittedName>
        <fullName evidence="1">Uncharacterized protein</fullName>
    </submittedName>
</protein>
<sequence>MDVTMELSSMGKRCQGQDAIDLADLPNSGDGGRQTVHSVIDILSIKHEPMLQNGVTTSELAASFAILVHTPISAHVLPEPYRIEFTTIHVLRKPFPLQFHSPVDTVDSSSSVWNGASLQQWRNRGPQMVGEVFIEMTW</sequence>
<dbReference type="RefSeq" id="XP_033421080.1">
    <property type="nucleotide sequence ID" value="XM_033575225.1"/>
</dbReference>
<dbReference type="GeneID" id="54333358"/>